<dbReference type="EMBL" id="LXQD01000019">
    <property type="protein sequence ID" value="RCJ41919.1"/>
    <property type="molecule type" value="Genomic_DNA"/>
</dbReference>
<accession>A0A367S128</accession>
<dbReference type="AlphaFoldDB" id="A0A367S128"/>
<keyword evidence="2" id="KW-1185">Reference proteome</keyword>
<evidence type="ECO:0000313" key="1">
    <source>
        <dbReference type="EMBL" id="RCJ41919.1"/>
    </source>
</evidence>
<dbReference type="Proteomes" id="UP000252107">
    <property type="component" value="Unassembled WGS sequence"/>
</dbReference>
<proteinExistence type="predicted"/>
<name>A0A367S128_9NOSO</name>
<organism evidence="1 2">
    <name type="scientific">Nostoc minutum NIES-26</name>
    <dbReference type="NCBI Taxonomy" id="1844469"/>
    <lineage>
        <taxon>Bacteria</taxon>
        <taxon>Bacillati</taxon>
        <taxon>Cyanobacteriota</taxon>
        <taxon>Cyanophyceae</taxon>
        <taxon>Nostocales</taxon>
        <taxon>Nostocaceae</taxon>
        <taxon>Nostoc</taxon>
    </lineage>
</organism>
<evidence type="ECO:0008006" key="3">
    <source>
        <dbReference type="Google" id="ProtNLM"/>
    </source>
</evidence>
<sequence length="381" mass="43876">MSFSCVPPTQLWLEVSPEIQDQSWQQSQSCVSPRGRWNAYLNQVCLNTFLPWLQAEYAPEASVRTDVSALLNSWEVVNGTAITVDTKRLILIPDKTLETREFYVPQEWVDIPNWIGDYYLAVQVNPDGEWMRIWGYTTHEQLKNQGSYDSQERTYCLDANQMVEDLNVLWVVRQLYPDEPTQAALAPLPALSDTQVKSLLQRLANPTITNPRLELPFELWGALLQREEWLQRRSSTTPTINLRQWFQNIVADSWQTIETLFGTQPDFAFSLREVSESVEQIRRVKVINLGTQTVVLMLTLTAEADGRVGIRTQLYPSDRDRYLLANIRLSLISASGQTVQLVEAREADNSIQLKRFKCPLNTKFSLQVELDDFSFTEDFES</sequence>
<gene>
    <name evidence="1" type="ORF">A6770_35820</name>
</gene>
<protein>
    <recommendedName>
        <fullName evidence="3">DUF1822 domain-containing protein</fullName>
    </recommendedName>
</protein>
<dbReference type="Pfam" id="PF08852">
    <property type="entry name" value="DUF1822"/>
    <property type="match status" value="1"/>
</dbReference>
<evidence type="ECO:0000313" key="2">
    <source>
        <dbReference type="Proteomes" id="UP000252107"/>
    </source>
</evidence>
<dbReference type="InterPro" id="IPR014951">
    <property type="entry name" value="DUF1822"/>
</dbReference>
<comment type="caution">
    <text evidence="1">The sequence shown here is derived from an EMBL/GenBank/DDBJ whole genome shotgun (WGS) entry which is preliminary data.</text>
</comment>
<reference evidence="1" key="1">
    <citation type="submission" date="2016-04" db="EMBL/GenBank/DDBJ databases">
        <authorList>
            <person name="Tabuchi Yagui T.R."/>
        </authorList>
    </citation>
    <scope>NUCLEOTIDE SEQUENCE [LARGE SCALE GENOMIC DNA]</scope>
    <source>
        <strain evidence="1">NIES-26</strain>
    </source>
</reference>